<organism evidence="2 3">
    <name type="scientific">Platanthera zijinensis</name>
    <dbReference type="NCBI Taxonomy" id="2320716"/>
    <lineage>
        <taxon>Eukaryota</taxon>
        <taxon>Viridiplantae</taxon>
        <taxon>Streptophyta</taxon>
        <taxon>Embryophyta</taxon>
        <taxon>Tracheophyta</taxon>
        <taxon>Spermatophyta</taxon>
        <taxon>Magnoliopsida</taxon>
        <taxon>Liliopsida</taxon>
        <taxon>Asparagales</taxon>
        <taxon>Orchidaceae</taxon>
        <taxon>Orchidoideae</taxon>
        <taxon>Orchideae</taxon>
        <taxon>Orchidinae</taxon>
        <taxon>Platanthera</taxon>
    </lineage>
</organism>
<reference evidence="2 3" key="1">
    <citation type="journal article" date="2022" name="Nat. Plants">
        <title>Genomes of leafy and leafless Platanthera orchids illuminate the evolution of mycoheterotrophy.</title>
        <authorList>
            <person name="Li M.H."/>
            <person name="Liu K.W."/>
            <person name="Li Z."/>
            <person name="Lu H.C."/>
            <person name="Ye Q.L."/>
            <person name="Zhang D."/>
            <person name="Wang J.Y."/>
            <person name="Li Y.F."/>
            <person name="Zhong Z.M."/>
            <person name="Liu X."/>
            <person name="Yu X."/>
            <person name="Liu D.K."/>
            <person name="Tu X.D."/>
            <person name="Liu B."/>
            <person name="Hao Y."/>
            <person name="Liao X.Y."/>
            <person name="Jiang Y.T."/>
            <person name="Sun W.H."/>
            <person name="Chen J."/>
            <person name="Chen Y.Q."/>
            <person name="Ai Y."/>
            <person name="Zhai J.W."/>
            <person name="Wu S.S."/>
            <person name="Zhou Z."/>
            <person name="Hsiao Y.Y."/>
            <person name="Wu W.L."/>
            <person name="Chen Y.Y."/>
            <person name="Lin Y.F."/>
            <person name="Hsu J.L."/>
            <person name="Li C.Y."/>
            <person name="Wang Z.W."/>
            <person name="Zhao X."/>
            <person name="Zhong W.Y."/>
            <person name="Ma X.K."/>
            <person name="Ma L."/>
            <person name="Huang J."/>
            <person name="Chen G.Z."/>
            <person name="Huang M.Z."/>
            <person name="Huang L."/>
            <person name="Peng D.H."/>
            <person name="Luo Y.B."/>
            <person name="Zou S.Q."/>
            <person name="Chen S.P."/>
            <person name="Lan S."/>
            <person name="Tsai W.C."/>
            <person name="Van de Peer Y."/>
            <person name="Liu Z.J."/>
        </authorList>
    </citation>
    <scope>NUCLEOTIDE SEQUENCE [LARGE SCALE GENOMIC DNA]</scope>
    <source>
        <strain evidence="2">Lor287</strain>
    </source>
</reference>
<gene>
    <name evidence="2" type="ORF">KSP39_PZI017966</name>
</gene>
<dbReference type="EMBL" id="JBBWWQ010000015">
    <property type="protein sequence ID" value="KAK8928832.1"/>
    <property type="molecule type" value="Genomic_DNA"/>
</dbReference>
<keyword evidence="3" id="KW-1185">Reference proteome</keyword>
<feature type="compositionally biased region" description="Basic and acidic residues" evidence="1">
    <location>
        <begin position="32"/>
        <end position="43"/>
    </location>
</feature>
<accession>A0AAP0B5H7</accession>
<evidence type="ECO:0000256" key="1">
    <source>
        <dbReference type="SAM" id="MobiDB-lite"/>
    </source>
</evidence>
<feature type="compositionally biased region" description="Basic and acidic residues" evidence="1">
    <location>
        <begin position="56"/>
        <end position="77"/>
    </location>
</feature>
<evidence type="ECO:0000313" key="3">
    <source>
        <dbReference type="Proteomes" id="UP001418222"/>
    </source>
</evidence>
<sequence length="77" mass="8692">MQGILEVEMEIPAVMDPIPDLVPVAEEIVSEYSRRSSRDDTARDTGVCEAVSCSGGEERRERSKEEEEEKIRPLLEL</sequence>
<evidence type="ECO:0000313" key="2">
    <source>
        <dbReference type="EMBL" id="KAK8928832.1"/>
    </source>
</evidence>
<dbReference type="AlphaFoldDB" id="A0AAP0B5H7"/>
<dbReference type="Proteomes" id="UP001418222">
    <property type="component" value="Unassembled WGS sequence"/>
</dbReference>
<comment type="caution">
    <text evidence="2">The sequence shown here is derived from an EMBL/GenBank/DDBJ whole genome shotgun (WGS) entry which is preliminary data.</text>
</comment>
<name>A0AAP0B5H7_9ASPA</name>
<feature type="region of interest" description="Disordered" evidence="1">
    <location>
        <begin position="32"/>
        <end position="77"/>
    </location>
</feature>
<protein>
    <submittedName>
        <fullName evidence="2">Uncharacterized protein</fullName>
    </submittedName>
</protein>
<proteinExistence type="predicted"/>